<evidence type="ECO:0000313" key="2">
    <source>
        <dbReference type="Proteomes" id="UP000193944"/>
    </source>
</evidence>
<keyword evidence="2" id="KW-1185">Reference proteome</keyword>
<dbReference type="EMBL" id="MCFG01000043">
    <property type="protein sequence ID" value="ORX84963.1"/>
    <property type="molecule type" value="Genomic_DNA"/>
</dbReference>
<reference evidence="1 2" key="1">
    <citation type="submission" date="2016-08" db="EMBL/GenBank/DDBJ databases">
        <title>A Parts List for Fungal Cellulosomes Revealed by Comparative Genomics.</title>
        <authorList>
            <consortium name="DOE Joint Genome Institute"/>
            <person name="Haitjema C.H."/>
            <person name="Gilmore S.P."/>
            <person name="Henske J.K."/>
            <person name="Solomon K.V."/>
            <person name="De Groot R."/>
            <person name="Kuo A."/>
            <person name="Mondo S.J."/>
            <person name="Salamov A.A."/>
            <person name="Labutti K."/>
            <person name="Zhao Z."/>
            <person name="Chiniquy J."/>
            <person name="Barry K."/>
            <person name="Brewer H.M."/>
            <person name="Purvine S.O."/>
            <person name="Wright A.T."/>
            <person name="Boxma B."/>
            <person name="Van Alen T."/>
            <person name="Hackstein J.H."/>
            <person name="Baker S.E."/>
            <person name="Grigoriev I.V."/>
            <person name="O'Malley M.A."/>
        </authorList>
    </citation>
    <scope>NUCLEOTIDE SEQUENCE [LARGE SCALE GENOMIC DNA]</scope>
    <source>
        <strain evidence="1 2">S4</strain>
    </source>
</reference>
<sequence>MTKFEVKNSEKEIIYKCKLQPIRSMEHKVTDSNDKTIAKFKMVMNTKYNGFNLIINSKNGDEKIYVQFQLKDVDENTESHYDPNDTFHLKKIPDTRKYNIKFYNKSIEDEDIFEVVDKTNVSKNNYAGTIFDYKIYHGSQKTDAPLVCSVNQSYSFNNDISLNIQPGIEPLFMIIIFNCMFILRTYRFRTNYES</sequence>
<reference evidence="1 2" key="2">
    <citation type="submission" date="2016-08" db="EMBL/GenBank/DDBJ databases">
        <title>Pervasive Adenine N6-methylation of Active Genes in Fungi.</title>
        <authorList>
            <consortium name="DOE Joint Genome Institute"/>
            <person name="Mondo S.J."/>
            <person name="Dannebaum R.O."/>
            <person name="Kuo R.C."/>
            <person name="Labutti K."/>
            <person name="Haridas S."/>
            <person name="Kuo A."/>
            <person name="Salamov A."/>
            <person name="Ahrendt S.R."/>
            <person name="Lipzen A."/>
            <person name="Sullivan W."/>
            <person name="Andreopoulos W.B."/>
            <person name="Clum A."/>
            <person name="Lindquist E."/>
            <person name="Daum C."/>
            <person name="Ramamoorthy G.K."/>
            <person name="Gryganskyi A."/>
            <person name="Culley D."/>
            <person name="Magnuson J.K."/>
            <person name="James T.Y."/>
            <person name="O'Malley M.A."/>
            <person name="Stajich J.E."/>
            <person name="Spatafora J.W."/>
            <person name="Visel A."/>
            <person name="Grigoriev I.V."/>
        </authorList>
    </citation>
    <scope>NUCLEOTIDE SEQUENCE [LARGE SCALE GENOMIC DNA]</scope>
    <source>
        <strain evidence="1 2">S4</strain>
    </source>
</reference>
<evidence type="ECO:0000313" key="1">
    <source>
        <dbReference type="EMBL" id="ORX84963.1"/>
    </source>
</evidence>
<proteinExistence type="predicted"/>
<accession>A0A1Y1XGW8</accession>
<dbReference type="Proteomes" id="UP000193944">
    <property type="component" value="Unassembled WGS sequence"/>
</dbReference>
<protein>
    <submittedName>
        <fullName evidence="1">Uncharacterized protein</fullName>
    </submittedName>
</protein>
<dbReference type="AlphaFoldDB" id="A0A1Y1XGW8"/>
<comment type="caution">
    <text evidence="1">The sequence shown here is derived from an EMBL/GenBank/DDBJ whole genome shotgun (WGS) entry which is preliminary data.</text>
</comment>
<gene>
    <name evidence="1" type="ORF">BCR32DRAFT_325693</name>
</gene>
<organism evidence="1 2">
    <name type="scientific">Anaeromyces robustus</name>
    <dbReference type="NCBI Taxonomy" id="1754192"/>
    <lineage>
        <taxon>Eukaryota</taxon>
        <taxon>Fungi</taxon>
        <taxon>Fungi incertae sedis</taxon>
        <taxon>Chytridiomycota</taxon>
        <taxon>Chytridiomycota incertae sedis</taxon>
        <taxon>Neocallimastigomycetes</taxon>
        <taxon>Neocallimastigales</taxon>
        <taxon>Neocallimastigaceae</taxon>
        <taxon>Anaeromyces</taxon>
    </lineage>
</organism>
<name>A0A1Y1XGW8_9FUNG</name>